<evidence type="ECO:0000256" key="4">
    <source>
        <dbReference type="SAM" id="MobiDB-lite"/>
    </source>
</evidence>
<sequence length="914" mass="97179">MEYVMYRGVLTSQESIETSQAAPSVWGTTSPLNEQKTQDPQREMECPPRIGGASNGRGGGLFEGRGAVGSFSCWPETVTISPEDCLFQMAAEGRASQLSELLDRTAQIDLNFSNPKKRGSTLLHAAVEGGHLETAKVLLQRGASLTSEDQEGNTPLHKAVGTGEVSLVSWLAANGALLESKNREGYTPLFVATVRRQPLVVSVLIRSGADVNTQDHVGCTPLHSAAMNSDLEMVHILVEAGARVNAQTKSGLSPLHCAAQLGHVGVLQLLVPSGGSVFLRDQDGNTPRALTTSQITDFFLMSCENVQGRGVRPGVNLLCASVEALSSLSVREGEKETGQKTDSASDRDGLSGVCPDSWLEVLSVFEELTGGEKRWKMERKMSTGPTSTKQRSRSSSCLSICSSTVVRSRERPSPLPPAFLLSASLKKGRDAAKRTVGETMGHSTSQADPERDLCRIFCQAEAVKKAVSCLERALNTLSLSIQGVEGGDGGRVSSLFPHTVLSSDSSFLDTASEISDTCSLAVAVAKQWQDKRAVAVAAAREAVSSSRNRGGKAWGEGDMARFAAECLELETALAIECAVSEHVVSLRDVHSLGVPPTEKDVKSVHLVSDFIKVGGWVLGWLRKVGGAISSLFLEWSNAGGSVEGLKRYREDVEKEETVYMEDLKEGGEHGNGDSKGVSSGKGRGGKGGKRVVRLCAHGKTARTCEDCKKDKQARGPKSKRCLHGKRRSHCKECGGTAICPHGRTRYICKDCGGQGICTHGRIRYNCKECGGKGVCEHSSYRSKCRLCRGRASLCEHGVSRTECTVTGCREKGAPGSNAGSSEQGGGNDTKSKKRILCHQIAPRGSSPAAAETAEAEAQSWHGDTETPPPSAAVEAARDQTTSSQAAAETTGEEQTGNAMPSAQESDSFVAPSRE</sequence>
<feature type="compositionally biased region" description="Polar residues" evidence="4">
    <location>
        <begin position="897"/>
        <end position="906"/>
    </location>
</feature>
<keyword evidence="1" id="KW-0677">Repeat</keyword>
<protein>
    <submittedName>
        <fullName evidence="5">Uncharacterized protein</fullName>
    </submittedName>
</protein>
<feature type="compositionally biased region" description="Polar residues" evidence="4">
    <location>
        <begin position="17"/>
        <end position="35"/>
    </location>
</feature>
<dbReference type="AlphaFoldDB" id="A0A0G4H9R7"/>
<evidence type="ECO:0000256" key="1">
    <source>
        <dbReference type="ARBA" id="ARBA00022737"/>
    </source>
</evidence>
<feature type="repeat" description="ANK" evidence="3">
    <location>
        <begin position="184"/>
        <end position="216"/>
    </location>
</feature>
<feature type="region of interest" description="Disordered" evidence="4">
    <location>
        <begin position="17"/>
        <end position="55"/>
    </location>
</feature>
<dbReference type="EMBL" id="CDMZ01002081">
    <property type="protein sequence ID" value="CEM40662.1"/>
    <property type="molecule type" value="Genomic_DNA"/>
</dbReference>
<feature type="repeat" description="ANK" evidence="3">
    <location>
        <begin position="250"/>
        <end position="282"/>
    </location>
</feature>
<feature type="compositionally biased region" description="Low complexity" evidence="4">
    <location>
        <begin position="879"/>
        <end position="896"/>
    </location>
</feature>
<feature type="compositionally biased region" description="Basic and acidic residues" evidence="4">
    <location>
        <begin position="662"/>
        <end position="672"/>
    </location>
</feature>
<feature type="region of interest" description="Disordered" evidence="4">
    <location>
        <begin position="375"/>
        <end position="395"/>
    </location>
</feature>
<dbReference type="PROSITE" id="PS50297">
    <property type="entry name" value="ANK_REP_REGION"/>
    <property type="match status" value="5"/>
</dbReference>
<dbReference type="PANTHER" id="PTHR24171">
    <property type="entry name" value="ANKYRIN REPEAT DOMAIN-CONTAINING PROTEIN 39-RELATED"/>
    <property type="match status" value="1"/>
</dbReference>
<feature type="repeat" description="ANK" evidence="3">
    <location>
        <begin position="151"/>
        <end position="183"/>
    </location>
</feature>
<dbReference type="VEuPathDB" id="CryptoDB:Cvel_25463"/>
<keyword evidence="2 3" id="KW-0040">ANK repeat</keyword>
<dbReference type="PRINTS" id="PR01415">
    <property type="entry name" value="ANKYRIN"/>
</dbReference>
<evidence type="ECO:0000313" key="5">
    <source>
        <dbReference type="EMBL" id="CEM40662.1"/>
    </source>
</evidence>
<feature type="compositionally biased region" description="Basic and acidic residues" evidence="4">
    <location>
        <begin position="331"/>
        <end position="349"/>
    </location>
</feature>
<dbReference type="SMART" id="SM00248">
    <property type="entry name" value="ANK"/>
    <property type="match status" value="5"/>
</dbReference>
<feature type="region of interest" description="Disordered" evidence="4">
    <location>
        <begin position="662"/>
        <end position="688"/>
    </location>
</feature>
<dbReference type="InterPro" id="IPR002110">
    <property type="entry name" value="Ankyrin_rpt"/>
</dbReference>
<reference evidence="5" key="1">
    <citation type="submission" date="2014-11" db="EMBL/GenBank/DDBJ databases">
        <authorList>
            <person name="Otto D Thomas"/>
            <person name="Naeem Raeece"/>
        </authorList>
    </citation>
    <scope>NUCLEOTIDE SEQUENCE</scope>
</reference>
<dbReference type="Pfam" id="PF12796">
    <property type="entry name" value="Ank_2"/>
    <property type="match status" value="1"/>
</dbReference>
<feature type="repeat" description="ANK" evidence="3">
    <location>
        <begin position="217"/>
        <end position="249"/>
    </location>
</feature>
<feature type="region of interest" description="Disordered" evidence="4">
    <location>
        <begin position="330"/>
        <end position="351"/>
    </location>
</feature>
<evidence type="ECO:0000256" key="2">
    <source>
        <dbReference type="ARBA" id="ARBA00023043"/>
    </source>
</evidence>
<dbReference type="SUPFAM" id="SSF48403">
    <property type="entry name" value="Ankyrin repeat"/>
    <property type="match status" value="1"/>
</dbReference>
<dbReference type="Pfam" id="PF13637">
    <property type="entry name" value="Ank_4"/>
    <property type="match status" value="1"/>
</dbReference>
<feature type="compositionally biased region" description="Basic and acidic residues" evidence="4">
    <location>
        <begin position="36"/>
        <end position="46"/>
    </location>
</feature>
<name>A0A0G4H9R7_9ALVE</name>
<dbReference type="InterPro" id="IPR036770">
    <property type="entry name" value="Ankyrin_rpt-contain_sf"/>
</dbReference>
<proteinExistence type="predicted"/>
<dbReference type="PROSITE" id="PS50088">
    <property type="entry name" value="ANK_REPEAT"/>
    <property type="match status" value="5"/>
</dbReference>
<dbReference type="GO" id="GO:0004842">
    <property type="term" value="F:ubiquitin-protein transferase activity"/>
    <property type="evidence" value="ECO:0007669"/>
    <property type="project" value="TreeGrafter"/>
</dbReference>
<organism evidence="5">
    <name type="scientific">Chromera velia CCMP2878</name>
    <dbReference type="NCBI Taxonomy" id="1169474"/>
    <lineage>
        <taxon>Eukaryota</taxon>
        <taxon>Sar</taxon>
        <taxon>Alveolata</taxon>
        <taxon>Colpodellida</taxon>
        <taxon>Chromeraceae</taxon>
        <taxon>Chromera</taxon>
    </lineage>
</organism>
<gene>
    <name evidence="5" type="ORF">Cvel_25463</name>
</gene>
<feature type="region of interest" description="Disordered" evidence="4">
    <location>
        <begin position="811"/>
        <end position="914"/>
    </location>
</feature>
<feature type="repeat" description="ANK" evidence="3">
    <location>
        <begin position="118"/>
        <end position="150"/>
    </location>
</feature>
<evidence type="ECO:0000256" key="3">
    <source>
        <dbReference type="PROSITE-ProRule" id="PRU00023"/>
    </source>
</evidence>
<accession>A0A0G4H9R7</accession>
<dbReference type="Gene3D" id="1.25.40.20">
    <property type="entry name" value="Ankyrin repeat-containing domain"/>
    <property type="match status" value="2"/>
</dbReference>
<feature type="compositionally biased region" description="Low complexity" evidence="4">
    <location>
        <begin position="848"/>
        <end position="857"/>
    </location>
</feature>
<dbReference type="GO" id="GO:0085020">
    <property type="term" value="P:protein K6-linked ubiquitination"/>
    <property type="evidence" value="ECO:0007669"/>
    <property type="project" value="TreeGrafter"/>
</dbReference>
<dbReference type="PANTHER" id="PTHR24171:SF8">
    <property type="entry name" value="BRCA1-ASSOCIATED RING DOMAIN PROTEIN 1"/>
    <property type="match status" value="1"/>
</dbReference>